<dbReference type="Pfam" id="PF07883">
    <property type="entry name" value="Cupin_2"/>
    <property type="match status" value="1"/>
</dbReference>
<protein>
    <submittedName>
        <fullName evidence="3">XRE family transcriptional regulator</fullName>
    </submittedName>
</protein>
<name>A0A4Q2KZ32_9MICO</name>
<proteinExistence type="predicted"/>
<organism evidence="3 4">
    <name type="scientific">Agromyces albus</name>
    <dbReference type="NCBI Taxonomy" id="205332"/>
    <lineage>
        <taxon>Bacteria</taxon>
        <taxon>Bacillati</taxon>
        <taxon>Actinomycetota</taxon>
        <taxon>Actinomycetes</taxon>
        <taxon>Micrococcales</taxon>
        <taxon>Microbacteriaceae</taxon>
        <taxon>Agromyces</taxon>
    </lineage>
</organism>
<dbReference type="RefSeq" id="WP_129520828.1">
    <property type="nucleotide sequence ID" value="NZ_SDPN01000016.1"/>
</dbReference>
<keyword evidence="1" id="KW-0238">DNA-binding</keyword>
<feature type="domain" description="HTH cro/C1-type" evidence="2">
    <location>
        <begin position="19"/>
        <end position="73"/>
    </location>
</feature>
<dbReference type="SUPFAM" id="SSF47413">
    <property type="entry name" value="lambda repressor-like DNA-binding domains"/>
    <property type="match status" value="1"/>
</dbReference>
<evidence type="ECO:0000256" key="1">
    <source>
        <dbReference type="ARBA" id="ARBA00023125"/>
    </source>
</evidence>
<evidence type="ECO:0000313" key="3">
    <source>
        <dbReference type="EMBL" id="RXZ70287.1"/>
    </source>
</evidence>
<dbReference type="SUPFAM" id="SSF51182">
    <property type="entry name" value="RmlC-like cupins"/>
    <property type="match status" value="1"/>
</dbReference>
<dbReference type="CDD" id="cd00093">
    <property type="entry name" value="HTH_XRE"/>
    <property type="match status" value="1"/>
</dbReference>
<dbReference type="InterPro" id="IPR010982">
    <property type="entry name" value="Lambda_DNA-bd_dom_sf"/>
</dbReference>
<keyword evidence="4" id="KW-1185">Reference proteome</keyword>
<dbReference type="OrthoDB" id="9810578at2"/>
<dbReference type="AlphaFoldDB" id="A0A4Q2KZ32"/>
<comment type="caution">
    <text evidence="3">The sequence shown here is derived from an EMBL/GenBank/DDBJ whole genome shotgun (WGS) entry which is preliminary data.</text>
</comment>
<dbReference type="PANTHER" id="PTHR46797">
    <property type="entry name" value="HTH-TYPE TRANSCRIPTIONAL REGULATOR"/>
    <property type="match status" value="1"/>
</dbReference>
<dbReference type="InterPro" id="IPR001387">
    <property type="entry name" value="Cro/C1-type_HTH"/>
</dbReference>
<reference evidence="3 4" key="1">
    <citation type="submission" date="2019-01" db="EMBL/GenBank/DDBJ databases">
        <title>Agromyces.</title>
        <authorList>
            <person name="Li J."/>
        </authorList>
    </citation>
    <scope>NUCLEOTIDE SEQUENCE [LARGE SCALE GENOMIC DNA]</scope>
    <source>
        <strain evidence="3 4">DSM 15934</strain>
    </source>
</reference>
<dbReference type="GO" id="GO:0005829">
    <property type="term" value="C:cytosol"/>
    <property type="evidence" value="ECO:0007669"/>
    <property type="project" value="TreeGrafter"/>
</dbReference>
<dbReference type="Pfam" id="PF01381">
    <property type="entry name" value="HTH_3"/>
    <property type="match status" value="1"/>
</dbReference>
<dbReference type="EMBL" id="SDPN01000016">
    <property type="protein sequence ID" value="RXZ70287.1"/>
    <property type="molecule type" value="Genomic_DNA"/>
</dbReference>
<dbReference type="InterPro" id="IPR014710">
    <property type="entry name" value="RmlC-like_jellyroll"/>
</dbReference>
<evidence type="ECO:0000259" key="2">
    <source>
        <dbReference type="PROSITE" id="PS50943"/>
    </source>
</evidence>
<dbReference type="InterPro" id="IPR050807">
    <property type="entry name" value="TransReg_Diox_bact_type"/>
</dbReference>
<dbReference type="InterPro" id="IPR011051">
    <property type="entry name" value="RmlC_Cupin_sf"/>
</dbReference>
<dbReference type="SMART" id="SM00530">
    <property type="entry name" value="HTH_XRE"/>
    <property type="match status" value="1"/>
</dbReference>
<dbReference type="GO" id="GO:0003700">
    <property type="term" value="F:DNA-binding transcription factor activity"/>
    <property type="evidence" value="ECO:0007669"/>
    <property type="project" value="TreeGrafter"/>
</dbReference>
<dbReference type="InterPro" id="IPR013096">
    <property type="entry name" value="Cupin_2"/>
</dbReference>
<dbReference type="Gene3D" id="1.10.260.40">
    <property type="entry name" value="lambda repressor-like DNA-binding domains"/>
    <property type="match status" value="1"/>
</dbReference>
<gene>
    <name evidence="3" type="ORF">ESP51_10380</name>
</gene>
<dbReference type="CDD" id="cd02209">
    <property type="entry name" value="cupin_XRE_C"/>
    <property type="match status" value="1"/>
</dbReference>
<sequence>MHYVTDPTRSLSQAIGVRVKRERTARRWTLDRLAEAASVSRRMVVNVEKGEANPSVATLVRISDALGIGLPSLVETPATSETRITRNGEGSSLWRGRKGGQGILLAGAQTPESLELWEWTMLPDEEHHSDPHAAGTRELLQVRAGTVSVWSGNHVHALSAGDAIVFAGDATHGYANTGTESAVFSLAVFKPDSTKN</sequence>
<dbReference type="PANTHER" id="PTHR46797:SF1">
    <property type="entry name" value="METHYLPHOSPHONATE SYNTHASE"/>
    <property type="match status" value="1"/>
</dbReference>
<accession>A0A4Q2KZ32</accession>
<evidence type="ECO:0000313" key="4">
    <source>
        <dbReference type="Proteomes" id="UP000293865"/>
    </source>
</evidence>
<dbReference type="PROSITE" id="PS50943">
    <property type="entry name" value="HTH_CROC1"/>
    <property type="match status" value="1"/>
</dbReference>
<dbReference type="Gene3D" id="2.60.120.10">
    <property type="entry name" value="Jelly Rolls"/>
    <property type="match status" value="1"/>
</dbReference>
<dbReference type="Proteomes" id="UP000293865">
    <property type="component" value="Unassembled WGS sequence"/>
</dbReference>
<dbReference type="GO" id="GO:0003677">
    <property type="term" value="F:DNA binding"/>
    <property type="evidence" value="ECO:0007669"/>
    <property type="project" value="UniProtKB-KW"/>
</dbReference>